<dbReference type="EMBL" id="WEID01000004">
    <property type="protein sequence ID" value="KAB8139343.1"/>
    <property type="molecule type" value="Genomic_DNA"/>
</dbReference>
<keyword evidence="1" id="KW-0732">Signal</keyword>
<dbReference type="OrthoDB" id="1912370at2"/>
<sequence>MKYILTFFLVILAACGTGNMTDGDNNYADNENSMTGYVADVGDERIMVVEKKLQEPFSEIPIEELSEKAGNAISFRVEGNKLSESLQTGEKVEVTHGAVAESYPEQSTASQIKRVVDEDDDIILQQDQKMNLIELETFRQAVQNGKEEQIRMVQYTTEGDPVFMNINYVNKQIEVVIDSSEDQYGSEENAIRHITCSQLEYFLTESQTVSFEIVNCNNSESTLLVADIPLAEIIIPDQSYHKVEVKAGDNILFNTSDQKEINEII</sequence>
<gene>
    <name evidence="2" type="ORF">F9U64_00685</name>
</gene>
<dbReference type="InterPro" id="IPR012340">
    <property type="entry name" value="NA-bd_OB-fold"/>
</dbReference>
<dbReference type="InterPro" id="IPR021598">
    <property type="entry name" value="DUF3221"/>
</dbReference>
<evidence type="ECO:0000313" key="2">
    <source>
        <dbReference type="EMBL" id="KAB8139343.1"/>
    </source>
</evidence>
<dbReference type="Proteomes" id="UP000480246">
    <property type="component" value="Unassembled WGS sequence"/>
</dbReference>
<evidence type="ECO:0000313" key="3">
    <source>
        <dbReference type="Proteomes" id="UP000480246"/>
    </source>
</evidence>
<dbReference type="Pfam" id="PF11518">
    <property type="entry name" value="DUF3221"/>
    <property type="match status" value="1"/>
</dbReference>
<organism evidence="2 3">
    <name type="scientific">Gracilibacillus oryzae</name>
    <dbReference type="NCBI Taxonomy" id="1672701"/>
    <lineage>
        <taxon>Bacteria</taxon>
        <taxon>Bacillati</taxon>
        <taxon>Bacillota</taxon>
        <taxon>Bacilli</taxon>
        <taxon>Bacillales</taxon>
        <taxon>Bacillaceae</taxon>
        <taxon>Gracilibacillus</taxon>
    </lineage>
</organism>
<protein>
    <submittedName>
        <fullName evidence="2">DUF4362 domain-containing protein</fullName>
    </submittedName>
</protein>
<dbReference type="PROSITE" id="PS51257">
    <property type="entry name" value="PROKAR_LIPOPROTEIN"/>
    <property type="match status" value="1"/>
</dbReference>
<comment type="caution">
    <text evidence="2">The sequence shown here is derived from an EMBL/GenBank/DDBJ whole genome shotgun (WGS) entry which is preliminary data.</text>
</comment>
<reference evidence="2 3" key="1">
    <citation type="submission" date="2019-10" db="EMBL/GenBank/DDBJ databases">
        <title>Gracilibacillus sp. nov. isolated from rice seeds.</title>
        <authorList>
            <person name="He S."/>
        </authorList>
    </citation>
    <scope>NUCLEOTIDE SEQUENCE [LARGE SCALE GENOMIC DNA]</scope>
    <source>
        <strain evidence="2 3">TD8</strain>
    </source>
</reference>
<accession>A0A7C8GW86</accession>
<feature type="signal peptide" evidence="1">
    <location>
        <begin position="1"/>
        <end position="20"/>
    </location>
</feature>
<evidence type="ECO:0000256" key="1">
    <source>
        <dbReference type="SAM" id="SignalP"/>
    </source>
</evidence>
<dbReference type="RefSeq" id="WP_153400850.1">
    <property type="nucleotide sequence ID" value="NZ_ML762424.1"/>
</dbReference>
<proteinExistence type="predicted"/>
<name>A0A7C8GW86_9BACI</name>
<dbReference type="AlphaFoldDB" id="A0A7C8GW86"/>
<dbReference type="Pfam" id="PF14275">
    <property type="entry name" value="DUF4362"/>
    <property type="match status" value="1"/>
</dbReference>
<dbReference type="InterPro" id="IPR025372">
    <property type="entry name" value="DUF4362"/>
</dbReference>
<keyword evidence="3" id="KW-1185">Reference proteome</keyword>
<feature type="chain" id="PRO_5039060022" evidence="1">
    <location>
        <begin position="21"/>
        <end position="265"/>
    </location>
</feature>
<dbReference type="Gene3D" id="2.40.50.140">
    <property type="entry name" value="Nucleic acid-binding proteins"/>
    <property type="match status" value="1"/>
</dbReference>